<feature type="coiled-coil region" evidence="1">
    <location>
        <begin position="553"/>
        <end position="601"/>
    </location>
</feature>
<proteinExistence type="predicted"/>
<feature type="compositionally biased region" description="Polar residues" evidence="2">
    <location>
        <begin position="45"/>
        <end position="66"/>
    </location>
</feature>
<feature type="compositionally biased region" description="Low complexity" evidence="2">
    <location>
        <begin position="14"/>
        <end position="30"/>
    </location>
</feature>
<feature type="compositionally biased region" description="Polar residues" evidence="2">
    <location>
        <begin position="1"/>
        <end position="13"/>
    </location>
</feature>
<protein>
    <recommendedName>
        <fullName evidence="5">Serologically defined colon cancer antigen 8</fullName>
    </recommendedName>
</protein>
<feature type="coiled-coil region" evidence="1">
    <location>
        <begin position="472"/>
        <end position="520"/>
    </location>
</feature>
<dbReference type="Pfam" id="PF15964">
    <property type="entry name" value="CCCAP"/>
    <property type="match status" value="2"/>
</dbReference>
<dbReference type="PANTHER" id="PTHR34343:SF1">
    <property type="entry name" value="SEROLOGICALLY DEFINED COLON CANCER ANTIGEN 8"/>
    <property type="match status" value="1"/>
</dbReference>
<evidence type="ECO:0000256" key="2">
    <source>
        <dbReference type="SAM" id="MobiDB-lite"/>
    </source>
</evidence>
<name>A0ABP1QSX3_9HEXA</name>
<feature type="coiled-coil region" evidence="1">
    <location>
        <begin position="365"/>
        <end position="399"/>
    </location>
</feature>
<accession>A0ABP1QSX3</accession>
<evidence type="ECO:0000313" key="4">
    <source>
        <dbReference type="Proteomes" id="UP001642540"/>
    </source>
</evidence>
<feature type="region of interest" description="Disordered" evidence="2">
    <location>
        <begin position="276"/>
        <end position="300"/>
    </location>
</feature>
<dbReference type="Proteomes" id="UP001642540">
    <property type="component" value="Unassembled WGS sequence"/>
</dbReference>
<gene>
    <name evidence="3" type="ORF">ODALV1_LOCUS14415</name>
</gene>
<dbReference type="InterPro" id="IPR031887">
    <property type="entry name" value="SDCCAG8"/>
</dbReference>
<feature type="coiled-coil region" evidence="1">
    <location>
        <begin position="310"/>
        <end position="337"/>
    </location>
</feature>
<evidence type="ECO:0000313" key="3">
    <source>
        <dbReference type="EMBL" id="CAL8110722.1"/>
    </source>
</evidence>
<feature type="compositionally biased region" description="Polar residues" evidence="2">
    <location>
        <begin position="281"/>
        <end position="300"/>
    </location>
</feature>
<comment type="caution">
    <text evidence="3">The sequence shown here is derived from an EMBL/GenBank/DDBJ whole genome shotgun (WGS) entry which is preliminary data.</text>
</comment>
<reference evidence="3 4" key="1">
    <citation type="submission" date="2024-08" db="EMBL/GenBank/DDBJ databases">
        <authorList>
            <person name="Cucini C."/>
            <person name="Frati F."/>
        </authorList>
    </citation>
    <scope>NUCLEOTIDE SEQUENCE [LARGE SCALE GENOMIC DNA]</scope>
</reference>
<keyword evidence="4" id="KW-1185">Reference proteome</keyword>
<evidence type="ECO:0000256" key="1">
    <source>
        <dbReference type="SAM" id="Coils"/>
    </source>
</evidence>
<keyword evidence="1" id="KW-0175">Coiled coil</keyword>
<organism evidence="3 4">
    <name type="scientific">Orchesella dallaii</name>
    <dbReference type="NCBI Taxonomy" id="48710"/>
    <lineage>
        <taxon>Eukaryota</taxon>
        <taxon>Metazoa</taxon>
        <taxon>Ecdysozoa</taxon>
        <taxon>Arthropoda</taxon>
        <taxon>Hexapoda</taxon>
        <taxon>Collembola</taxon>
        <taxon>Entomobryomorpha</taxon>
        <taxon>Entomobryoidea</taxon>
        <taxon>Orchesellidae</taxon>
        <taxon>Orchesellinae</taxon>
        <taxon>Orchesella</taxon>
    </lineage>
</organism>
<feature type="coiled-coil region" evidence="1">
    <location>
        <begin position="639"/>
        <end position="768"/>
    </location>
</feature>
<dbReference type="PANTHER" id="PTHR34343">
    <property type="entry name" value="SEROLOGICALLY DEFINED COLON CANCER ANTIGEN 8"/>
    <property type="match status" value="1"/>
</dbReference>
<dbReference type="EMBL" id="CAXLJM020000046">
    <property type="protein sequence ID" value="CAL8110722.1"/>
    <property type="molecule type" value="Genomic_DNA"/>
</dbReference>
<sequence>MRNLPSSPETPSKSFLSSRGSPTSSLSSKSVRFRFPFKQKPASGVTLTRSQSMSTETPSRSYTSGLLSLRKHFKASPPSSSSSSGGGSNIMHARKLHSPGSPTNMDWKRKIAPDHTDQAYREAVSRLRTMLSPRPQSRSSILGSPIKTIDKPHISALESPEMAKKGMSNSIRSMLLKDSTPTPSILNNNPSNIYSSVGYKPPPPITSDYATDREDDLFGFIEKQGEYITQLEKETKYCRDELSTMLEKVREVISENEALHEQQKKDIITSMIKQLDEKTPSLETPRQSGTGKKSNLSGAGSSNVILESRVAEMDAQLSQARRSLRLAQEEILDLRKGKLKELTEGGGGAQPSDSAVLATNPYAHCELHRDEIDRISREKNDLVETLTKLKSMMNELKDRETDAAKKVKSSVEIIEHMRVEKDQSDMETGRLKEELDRYQKRVREMIQDHTRKLHEEKLQVERKYRQELDHLSSEMTQELDSLTRARIDLERQKRVETDLRRELEQKHATIEDLRQEMQIKMGHLQKELTHALSQKSTVEQDLINSRLNAEKMERDGKQDAMRLQAEINALRKRLEQSDVELVKSQDMVAKMNESLSQYNREASLAKLRLEDHLTGDPSMQDKNVMGLIQDMEEKHSRDMTELEQLLQVQNNLLDKLRGECKVLTDKLEDTHRNYKKERAVLDKERSKLAQANDVAHNKCSELEQRVQFYQTSHDQMTSRLQKLEQDDKARSDRIFQLLSKQSGLLKENQNLQGEVASLRNKLTEAHQQQSSGSNNRSLM</sequence>
<evidence type="ECO:0008006" key="5">
    <source>
        <dbReference type="Google" id="ProtNLM"/>
    </source>
</evidence>
<feature type="region of interest" description="Disordered" evidence="2">
    <location>
        <begin position="1"/>
        <end position="107"/>
    </location>
</feature>